<dbReference type="InterPro" id="IPR046347">
    <property type="entry name" value="bZIP_sf"/>
</dbReference>
<organism evidence="3">
    <name type="scientific">Ditylum brightwellii</name>
    <dbReference type="NCBI Taxonomy" id="49249"/>
    <lineage>
        <taxon>Eukaryota</taxon>
        <taxon>Sar</taxon>
        <taxon>Stramenopiles</taxon>
        <taxon>Ochrophyta</taxon>
        <taxon>Bacillariophyta</taxon>
        <taxon>Mediophyceae</taxon>
        <taxon>Lithodesmiophycidae</taxon>
        <taxon>Lithodesmiales</taxon>
        <taxon>Lithodesmiaceae</taxon>
        <taxon>Ditylum</taxon>
    </lineage>
</organism>
<feature type="compositionally biased region" description="Basic and acidic residues" evidence="1">
    <location>
        <begin position="51"/>
        <end position="79"/>
    </location>
</feature>
<evidence type="ECO:0000256" key="1">
    <source>
        <dbReference type="SAM" id="MobiDB-lite"/>
    </source>
</evidence>
<dbReference type="PROSITE" id="PS00036">
    <property type="entry name" value="BZIP_BASIC"/>
    <property type="match status" value="1"/>
</dbReference>
<dbReference type="SMART" id="SM00338">
    <property type="entry name" value="BRLZ"/>
    <property type="match status" value="1"/>
</dbReference>
<dbReference type="Gene3D" id="1.20.5.170">
    <property type="match status" value="1"/>
</dbReference>
<gene>
    <name evidence="3" type="ORF">DBRI00130_LOCUS29907</name>
</gene>
<accession>A0A7S4S678</accession>
<feature type="region of interest" description="Disordered" evidence="1">
    <location>
        <begin position="51"/>
        <end position="84"/>
    </location>
</feature>
<sequence>MLMSSGTYTMMPTKLPKKRMIQQENNMADSGASSVSSHGSLAFNVSTFNERKPKCQRTEDEKKNDRIMANRRSARESRERKRKRMENLELTVQRLTDEQNNLRKLNEKLQLQVETLILLSDAKSREHGTILLPGKEQVPSTSLYAHPSIGQFPNNAFLQGLHLGMPLNQSPILPPLTNQASMGMMSGSEIAALIPHKSKLHLE</sequence>
<dbReference type="AlphaFoldDB" id="A0A7S4S678"/>
<reference evidence="3" key="1">
    <citation type="submission" date="2021-01" db="EMBL/GenBank/DDBJ databases">
        <authorList>
            <person name="Corre E."/>
            <person name="Pelletier E."/>
            <person name="Niang G."/>
            <person name="Scheremetjew M."/>
            <person name="Finn R."/>
            <person name="Kale V."/>
            <person name="Holt S."/>
            <person name="Cochrane G."/>
            <person name="Meng A."/>
            <person name="Brown T."/>
            <person name="Cohen L."/>
        </authorList>
    </citation>
    <scope>NUCLEOTIDE SEQUENCE</scope>
    <source>
        <strain evidence="3">GSO104</strain>
    </source>
</reference>
<dbReference type="InterPro" id="IPR004827">
    <property type="entry name" value="bZIP"/>
</dbReference>
<feature type="domain" description="BZIP" evidence="2">
    <location>
        <begin position="60"/>
        <end position="116"/>
    </location>
</feature>
<name>A0A7S4S678_9STRA</name>
<evidence type="ECO:0000259" key="2">
    <source>
        <dbReference type="PROSITE" id="PS50217"/>
    </source>
</evidence>
<protein>
    <recommendedName>
        <fullName evidence="2">BZIP domain-containing protein</fullName>
    </recommendedName>
</protein>
<dbReference type="EMBL" id="HBNS01038320">
    <property type="protein sequence ID" value="CAE4635702.1"/>
    <property type="molecule type" value="Transcribed_RNA"/>
</dbReference>
<dbReference type="SUPFAM" id="SSF57959">
    <property type="entry name" value="Leucine zipper domain"/>
    <property type="match status" value="1"/>
</dbReference>
<proteinExistence type="predicted"/>
<dbReference type="GO" id="GO:0003700">
    <property type="term" value="F:DNA-binding transcription factor activity"/>
    <property type="evidence" value="ECO:0007669"/>
    <property type="project" value="InterPro"/>
</dbReference>
<dbReference type="Pfam" id="PF00170">
    <property type="entry name" value="bZIP_1"/>
    <property type="match status" value="1"/>
</dbReference>
<evidence type="ECO:0000313" key="3">
    <source>
        <dbReference type="EMBL" id="CAE4635702.1"/>
    </source>
</evidence>
<dbReference type="PROSITE" id="PS50217">
    <property type="entry name" value="BZIP"/>
    <property type="match status" value="1"/>
</dbReference>